<dbReference type="SUPFAM" id="SSF52833">
    <property type="entry name" value="Thioredoxin-like"/>
    <property type="match status" value="2"/>
</dbReference>
<feature type="region of interest" description="Disordered" evidence="1">
    <location>
        <begin position="368"/>
        <end position="396"/>
    </location>
</feature>
<dbReference type="InterPro" id="IPR036249">
    <property type="entry name" value="Thioredoxin-like_sf"/>
</dbReference>
<dbReference type="Pfam" id="PF00085">
    <property type="entry name" value="Thioredoxin"/>
    <property type="match status" value="1"/>
</dbReference>
<organism evidence="3">
    <name type="scientific">uncultured Aureispira sp</name>
    <dbReference type="NCBI Taxonomy" id="1331704"/>
    <lineage>
        <taxon>Bacteria</taxon>
        <taxon>Pseudomonadati</taxon>
        <taxon>Bacteroidota</taxon>
        <taxon>Saprospiria</taxon>
        <taxon>Saprospirales</taxon>
        <taxon>Saprospiraceae</taxon>
        <taxon>Aureispira</taxon>
        <taxon>environmental samples</taxon>
    </lineage>
</organism>
<dbReference type="InterPro" id="IPR013766">
    <property type="entry name" value="Thioredoxin_domain"/>
</dbReference>
<dbReference type="PANTHER" id="PTHR45663">
    <property type="entry name" value="GEO12009P1"/>
    <property type="match status" value="1"/>
</dbReference>
<sequence>MTLEEYKDVMQLYKLANSWIEDYTKNDIGKHSAKLKKQYQEMLKLQAKTEQLIEKQSGEAGDDLDAGDLEEKIDKLARSCVAFASCFGDTQTPFDNKAPVSKETTLVAIELKKLTATWYGKFSDSSQDSSIASLMASVHEQAKKLISAPKTLDEDSMSLVFYGSKSKHSRKMRKNVEIAEEEYNGLLNIELHLIEDEDKATQELGLESFPTVLFKRGTKTVAKHEGYLSISALQQKVGVLMTGSNFSDSTSVKSITDMKSVNQKELYNMGEHLLFYFEASWCGICKKTTPVVKQFSNSYHKVKFEQIQVDGSHSLHKSFGVNEVPAIVFVHDGKMVGKHTGYINPSNLKRLLEQFAVSNKKNIGNSSSGTVSIIDKEMEDSDKGRKIKDKQTSEED</sequence>
<gene>
    <name evidence="3" type="ORF">HELGO_WM32283</name>
</gene>
<feature type="domain" description="Thioredoxin" evidence="2">
    <location>
        <begin position="240"/>
        <end position="357"/>
    </location>
</feature>
<dbReference type="GO" id="GO:0015035">
    <property type="term" value="F:protein-disulfide reductase activity"/>
    <property type="evidence" value="ECO:0007669"/>
    <property type="project" value="TreeGrafter"/>
</dbReference>
<dbReference type="Gene3D" id="3.40.30.10">
    <property type="entry name" value="Glutaredoxin"/>
    <property type="match status" value="2"/>
</dbReference>
<proteinExistence type="predicted"/>
<evidence type="ECO:0000256" key="1">
    <source>
        <dbReference type="SAM" id="MobiDB-lite"/>
    </source>
</evidence>
<dbReference type="PANTHER" id="PTHR45663:SF11">
    <property type="entry name" value="GEO12009P1"/>
    <property type="match status" value="1"/>
</dbReference>
<evidence type="ECO:0000313" key="3">
    <source>
        <dbReference type="EMBL" id="CAA6802609.1"/>
    </source>
</evidence>
<dbReference type="PROSITE" id="PS51352">
    <property type="entry name" value="THIOREDOXIN_2"/>
    <property type="match status" value="1"/>
</dbReference>
<dbReference type="EMBL" id="CACVAQ010000078">
    <property type="protein sequence ID" value="CAA6802609.1"/>
    <property type="molecule type" value="Genomic_DNA"/>
</dbReference>
<feature type="compositionally biased region" description="Basic and acidic residues" evidence="1">
    <location>
        <begin position="381"/>
        <end position="396"/>
    </location>
</feature>
<name>A0A6S6SD47_9BACT</name>
<accession>A0A6S6SD47</accession>
<dbReference type="GO" id="GO:0005737">
    <property type="term" value="C:cytoplasm"/>
    <property type="evidence" value="ECO:0007669"/>
    <property type="project" value="TreeGrafter"/>
</dbReference>
<reference evidence="3" key="1">
    <citation type="submission" date="2020-01" db="EMBL/GenBank/DDBJ databases">
        <authorList>
            <person name="Meier V. D."/>
            <person name="Meier V D."/>
        </authorList>
    </citation>
    <scope>NUCLEOTIDE SEQUENCE</scope>
    <source>
        <strain evidence="3">HLG_WM_MAG_10</strain>
    </source>
</reference>
<dbReference type="AlphaFoldDB" id="A0A6S6SD47"/>
<protein>
    <submittedName>
        <fullName evidence="3">Thioredoxin</fullName>
    </submittedName>
</protein>
<dbReference type="CDD" id="cd02947">
    <property type="entry name" value="TRX_family"/>
    <property type="match status" value="1"/>
</dbReference>
<evidence type="ECO:0000259" key="2">
    <source>
        <dbReference type="PROSITE" id="PS51352"/>
    </source>
</evidence>